<feature type="domain" description="NlpC/P60" evidence="9">
    <location>
        <begin position="187"/>
        <end position="311"/>
    </location>
</feature>
<evidence type="ECO:0000256" key="2">
    <source>
        <dbReference type="ARBA" id="ARBA00022670"/>
    </source>
</evidence>
<dbReference type="PANTHER" id="PTHR47360">
    <property type="entry name" value="MUREIN DD-ENDOPEPTIDASE MEPS/MUREIN LD-CARBOXYPEPTIDASE"/>
    <property type="match status" value="1"/>
</dbReference>
<dbReference type="Gene3D" id="3.90.1720.10">
    <property type="entry name" value="endopeptidase domain like (from Nostoc punctiforme)"/>
    <property type="match status" value="1"/>
</dbReference>
<name>A0ABM8ABT9_9DEIO</name>
<dbReference type="PROSITE" id="PS51782">
    <property type="entry name" value="LYSM"/>
    <property type="match status" value="2"/>
</dbReference>
<dbReference type="EMBL" id="AP026560">
    <property type="protein sequence ID" value="BDP41238.1"/>
    <property type="molecule type" value="Genomic_DNA"/>
</dbReference>
<evidence type="ECO:0000259" key="9">
    <source>
        <dbReference type="PROSITE" id="PS51935"/>
    </source>
</evidence>
<dbReference type="SUPFAM" id="SSF54106">
    <property type="entry name" value="LysM domain"/>
    <property type="match status" value="2"/>
</dbReference>
<evidence type="ECO:0000256" key="3">
    <source>
        <dbReference type="ARBA" id="ARBA00022729"/>
    </source>
</evidence>
<keyword evidence="5" id="KW-0378">Hydrolase</keyword>
<keyword evidence="2" id="KW-0645">Protease</keyword>
<dbReference type="InterPro" id="IPR018392">
    <property type="entry name" value="LysM"/>
</dbReference>
<dbReference type="PROSITE" id="PS51935">
    <property type="entry name" value="NLPC_P60"/>
    <property type="match status" value="1"/>
</dbReference>
<accession>A0ABM8ABT9</accession>
<keyword evidence="3 7" id="KW-0732">Signal</keyword>
<evidence type="ECO:0000256" key="4">
    <source>
        <dbReference type="ARBA" id="ARBA00022737"/>
    </source>
</evidence>
<organism evidence="10 11">
    <name type="scientific">Deinococcus aetherius</name>
    <dbReference type="NCBI Taxonomy" id="200252"/>
    <lineage>
        <taxon>Bacteria</taxon>
        <taxon>Thermotogati</taxon>
        <taxon>Deinococcota</taxon>
        <taxon>Deinococci</taxon>
        <taxon>Deinococcales</taxon>
        <taxon>Deinococcaceae</taxon>
        <taxon>Deinococcus</taxon>
    </lineage>
</organism>
<dbReference type="SUPFAM" id="SSF54001">
    <property type="entry name" value="Cysteine proteinases"/>
    <property type="match status" value="1"/>
</dbReference>
<evidence type="ECO:0000256" key="6">
    <source>
        <dbReference type="ARBA" id="ARBA00022807"/>
    </source>
</evidence>
<gene>
    <name evidence="10" type="ORF">DAETH_12070</name>
</gene>
<dbReference type="PANTHER" id="PTHR47360:SF1">
    <property type="entry name" value="ENDOPEPTIDASE NLPC-RELATED"/>
    <property type="match status" value="1"/>
</dbReference>
<dbReference type="Pfam" id="PF01476">
    <property type="entry name" value="LysM"/>
    <property type="match status" value="2"/>
</dbReference>
<evidence type="ECO:0000313" key="10">
    <source>
        <dbReference type="EMBL" id="BDP41238.1"/>
    </source>
</evidence>
<evidence type="ECO:0000259" key="8">
    <source>
        <dbReference type="PROSITE" id="PS51782"/>
    </source>
</evidence>
<dbReference type="SMART" id="SM00257">
    <property type="entry name" value="LysM"/>
    <property type="match status" value="2"/>
</dbReference>
<reference evidence="10" key="1">
    <citation type="submission" date="2022-07" db="EMBL/GenBank/DDBJ databases">
        <title>Complete Genome Sequence of the Radioresistant Bacterium Deinococcus aetherius ST0316, Isolated from the Air Dust collected in Lower Stratosphere above Japan.</title>
        <authorList>
            <person name="Satoh K."/>
            <person name="Hagiwara K."/>
            <person name="Katsumata K."/>
            <person name="Kubo A."/>
            <person name="Yokobori S."/>
            <person name="Yamagishi A."/>
            <person name="Oono Y."/>
            <person name="Narumi I."/>
        </authorList>
    </citation>
    <scope>NUCLEOTIDE SEQUENCE</scope>
    <source>
        <strain evidence="10">ST0316</strain>
    </source>
</reference>
<dbReference type="InterPro" id="IPR052062">
    <property type="entry name" value="Murein_DD/LD_carboxypeptidase"/>
</dbReference>
<dbReference type="InterPro" id="IPR036779">
    <property type="entry name" value="LysM_dom_sf"/>
</dbReference>
<keyword evidence="4" id="KW-0677">Repeat</keyword>
<evidence type="ECO:0000256" key="7">
    <source>
        <dbReference type="SAM" id="SignalP"/>
    </source>
</evidence>
<dbReference type="Pfam" id="PF00877">
    <property type="entry name" value="NLPC_P60"/>
    <property type="match status" value="1"/>
</dbReference>
<comment type="similarity">
    <text evidence="1">Belongs to the peptidase C40 family.</text>
</comment>
<protein>
    <submittedName>
        <fullName evidence="10">Peptidase</fullName>
    </submittedName>
</protein>
<keyword evidence="6" id="KW-0788">Thiol protease</keyword>
<feature type="signal peptide" evidence="7">
    <location>
        <begin position="1"/>
        <end position="22"/>
    </location>
</feature>
<proteinExistence type="inferred from homology"/>
<dbReference type="Gene3D" id="3.10.350.10">
    <property type="entry name" value="LysM domain"/>
    <property type="match status" value="2"/>
</dbReference>
<dbReference type="InterPro" id="IPR038765">
    <property type="entry name" value="Papain-like_cys_pep_sf"/>
</dbReference>
<evidence type="ECO:0000256" key="1">
    <source>
        <dbReference type="ARBA" id="ARBA00007074"/>
    </source>
</evidence>
<feature type="chain" id="PRO_5047119444" evidence="7">
    <location>
        <begin position="23"/>
        <end position="320"/>
    </location>
</feature>
<dbReference type="RefSeq" id="WP_264777017.1">
    <property type="nucleotide sequence ID" value="NZ_AP026560.1"/>
</dbReference>
<evidence type="ECO:0000313" key="11">
    <source>
        <dbReference type="Proteomes" id="UP001064971"/>
    </source>
</evidence>
<feature type="domain" description="LysM" evidence="8">
    <location>
        <begin position="91"/>
        <end position="135"/>
    </location>
</feature>
<feature type="domain" description="LysM" evidence="8">
    <location>
        <begin position="44"/>
        <end position="87"/>
    </location>
</feature>
<dbReference type="CDD" id="cd00118">
    <property type="entry name" value="LysM"/>
    <property type="match status" value="2"/>
</dbReference>
<dbReference type="Proteomes" id="UP001064971">
    <property type="component" value="Chromosome"/>
</dbReference>
<sequence length="320" mass="32655">MTFLPRFLLPLTLLTLASGAGASLTGGGAGPLPPAVPASAEGPLTVTVQPGDTAFRLARAHGLSVEVLLALNGLSGPDLRVGQVLRVREVPPYTVQPGETLYSLARRFGVSVDALLAANTLPTDTVLRAGQVLLVPGPGPGVTAPAPAVTAGQPPVPDLAPPLTAVPVASSPDVLAPEPLPGDALAAPLPGDWRGAALALLGVPYVYGGSTLAGLDCSGLVLQVFAPLGLNLPRRSAEQAQVGLPVAAGELQPGDLVFFDTEGRGTVTHVGIYLGEDEFLNANSYRGGVVVDHLLSDRYWAPRLVGARRVLPPTTYASGR</sequence>
<dbReference type="InterPro" id="IPR000064">
    <property type="entry name" value="NLP_P60_dom"/>
</dbReference>
<evidence type="ECO:0000256" key="5">
    <source>
        <dbReference type="ARBA" id="ARBA00022801"/>
    </source>
</evidence>
<keyword evidence="11" id="KW-1185">Reference proteome</keyword>